<dbReference type="InterPro" id="IPR003593">
    <property type="entry name" value="AAA+_ATPase"/>
</dbReference>
<dbReference type="Gene3D" id="3.40.50.300">
    <property type="entry name" value="P-loop containing nucleotide triphosphate hydrolases"/>
    <property type="match status" value="1"/>
</dbReference>
<dbReference type="InterPro" id="IPR003439">
    <property type="entry name" value="ABC_transporter-like_ATP-bd"/>
</dbReference>
<sequence length="272" mass="30089">MEGTAVLSVIDLQVSVRGKRILHDVNLHIPRGEVHALFGPNGSGKSVMMMTIMGYPEYEIRKGRIVFDGRDVTRMSLDERSRLGIGISEQRPPTIKGVKLSNMVKLIASVKQLSDAHTSSIASAVDINRFLNRDINDGLSGGESKQTELFLLLLANPQLLILDEPDSGVDPEQLLKIGRLIHTSLRNNPPGGDKRGGYPDARIKAGLISTHSAEILEYVQTDKAHLMMDGKIKCSGSPNLMMDHIRKQGYAYCVSCLEQEQCRDKNNWITEN</sequence>
<evidence type="ECO:0000256" key="1">
    <source>
        <dbReference type="ARBA" id="ARBA00006216"/>
    </source>
</evidence>
<dbReference type="PROSITE" id="PS50893">
    <property type="entry name" value="ABC_TRANSPORTER_2"/>
    <property type="match status" value="1"/>
</dbReference>
<dbReference type="SMART" id="SM00382">
    <property type="entry name" value="AAA"/>
    <property type="match status" value="1"/>
</dbReference>
<gene>
    <name evidence="5" type="ORF">DSCW_59810</name>
</gene>
<dbReference type="EMBL" id="AP021875">
    <property type="protein sequence ID" value="BBO78564.1"/>
    <property type="molecule type" value="Genomic_DNA"/>
</dbReference>
<dbReference type="InterPro" id="IPR010230">
    <property type="entry name" value="FeS-cluster_ATPase_SufC"/>
</dbReference>
<protein>
    <submittedName>
        <fullName evidence="5">ABC transporter ATP-binding protein</fullName>
    </submittedName>
</protein>
<name>A0A5K7ZJX7_9BACT</name>
<keyword evidence="6" id="KW-1185">Reference proteome</keyword>
<keyword evidence="3 5" id="KW-0067">ATP-binding</keyword>
<reference evidence="5 6" key="1">
    <citation type="submission" date="2019-11" db="EMBL/GenBank/DDBJ databases">
        <title>Comparative genomics of hydrocarbon-degrading Desulfosarcina strains.</title>
        <authorList>
            <person name="Watanabe M."/>
            <person name="Kojima H."/>
            <person name="Fukui M."/>
        </authorList>
    </citation>
    <scope>NUCLEOTIDE SEQUENCE [LARGE SCALE GENOMIC DNA]</scope>
    <source>
        <strain evidence="5 6">PP31</strain>
    </source>
</reference>
<feature type="domain" description="ABC transporter" evidence="4">
    <location>
        <begin position="7"/>
        <end position="254"/>
    </location>
</feature>
<dbReference type="GO" id="GO:0016887">
    <property type="term" value="F:ATP hydrolysis activity"/>
    <property type="evidence" value="ECO:0007669"/>
    <property type="project" value="InterPro"/>
</dbReference>
<keyword evidence="2" id="KW-0547">Nucleotide-binding</keyword>
<dbReference type="AlphaFoldDB" id="A0A5K7ZJX7"/>
<dbReference type="Proteomes" id="UP000427769">
    <property type="component" value="Chromosome"/>
</dbReference>
<evidence type="ECO:0000256" key="3">
    <source>
        <dbReference type="ARBA" id="ARBA00022840"/>
    </source>
</evidence>
<dbReference type="KEGG" id="dwd:DSCW_59810"/>
<comment type="similarity">
    <text evidence="1">Belongs to the ABC transporter superfamily. Ycf16 family.</text>
</comment>
<evidence type="ECO:0000313" key="5">
    <source>
        <dbReference type="EMBL" id="BBO78564.1"/>
    </source>
</evidence>
<organism evidence="5 6">
    <name type="scientific">Desulfosarcina widdelii</name>
    <dbReference type="NCBI Taxonomy" id="947919"/>
    <lineage>
        <taxon>Bacteria</taxon>
        <taxon>Pseudomonadati</taxon>
        <taxon>Thermodesulfobacteriota</taxon>
        <taxon>Desulfobacteria</taxon>
        <taxon>Desulfobacterales</taxon>
        <taxon>Desulfosarcinaceae</taxon>
        <taxon>Desulfosarcina</taxon>
    </lineage>
</organism>
<evidence type="ECO:0000313" key="6">
    <source>
        <dbReference type="Proteomes" id="UP000427769"/>
    </source>
</evidence>
<dbReference type="Pfam" id="PF00005">
    <property type="entry name" value="ABC_tran"/>
    <property type="match status" value="1"/>
</dbReference>
<dbReference type="GO" id="GO:0005524">
    <property type="term" value="F:ATP binding"/>
    <property type="evidence" value="ECO:0007669"/>
    <property type="project" value="UniProtKB-KW"/>
</dbReference>
<proteinExistence type="inferred from homology"/>
<dbReference type="InterPro" id="IPR027417">
    <property type="entry name" value="P-loop_NTPase"/>
</dbReference>
<evidence type="ECO:0000259" key="4">
    <source>
        <dbReference type="PROSITE" id="PS50893"/>
    </source>
</evidence>
<dbReference type="PANTHER" id="PTHR43204:SF1">
    <property type="entry name" value="ABC TRANSPORTER I FAMILY MEMBER 6, CHLOROPLASTIC"/>
    <property type="match status" value="1"/>
</dbReference>
<accession>A0A5K7ZJX7</accession>
<evidence type="ECO:0000256" key="2">
    <source>
        <dbReference type="ARBA" id="ARBA00022741"/>
    </source>
</evidence>
<dbReference type="PANTHER" id="PTHR43204">
    <property type="entry name" value="ABC TRANSPORTER I FAMILY MEMBER 6, CHLOROPLASTIC"/>
    <property type="match status" value="1"/>
</dbReference>
<dbReference type="SUPFAM" id="SSF52540">
    <property type="entry name" value="P-loop containing nucleoside triphosphate hydrolases"/>
    <property type="match status" value="1"/>
</dbReference>